<keyword evidence="4 8" id="KW-0547">Nucleotide-binding</keyword>
<dbReference type="Pfam" id="PF00432">
    <property type="entry name" value="Prenyltrans"/>
    <property type="match status" value="1"/>
</dbReference>
<organism evidence="13 14">
    <name type="scientific">Monascus purpureus</name>
    <name type="common">Red mold</name>
    <name type="synonym">Monascus anka</name>
    <dbReference type="NCBI Taxonomy" id="5098"/>
    <lineage>
        <taxon>Eukaryota</taxon>
        <taxon>Fungi</taxon>
        <taxon>Dikarya</taxon>
        <taxon>Ascomycota</taxon>
        <taxon>Pezizomycotina</taxon>
        <taxon>Eurotiomycetes</taxon>
        <taxon>Eurotiomycetidae</taxon>
        <taxon>Eurotiales</taxon>
        <taxon>Aspergillaceae</taxon>
        <taxon>Monascus</taxon>
    </lineage>
</organism>
<feature type="compositionally biased region" description="Low complexity" evidence="11">
    <location>
        <begin position="1042"/>
        <end position="1052"/>
    </location>
</feature>
<feature type="compositionally biased region" description="Low complexity" evidence="11">
    <location>
        <begin position="1008"/>
        <end position="1022"/>
    </location>
</feature>
<keyword evidence="3" id="KW-0677">Repeat</keyword>
<feature type="cross-link" description="Glycyl lysine isopeptide (Lys-Gly) (interchain with G-Cter in SUMO2)" evidence="9">
    <location>
        <position position="561"/>
    </location>
</feature>
<evidence type="ECO:0000256" key="1">
    <source>
        <dbReference type="ARBA" id="ARBA00022527"/>
    </source>
</evidence>
<evidence type="ECO:0000256" key="11">
    <source>
        <dbReference type="SAM" id="MobiDB-lite"/>
    </source>
</evidence>
<dbReference type="InterPro" id="IPR017441">
    <property type="entry name" value="Protein_kinase_ATP_BS"/>
</dbReference>
<protein>
    <recommendedName>
        <fullName evidence="12">Protein kinase domain-containing protein</fullName>
    </recommendedName>
</protein>
<feature type="binding site" evidence="8">
    <location>
        <begin position="563"/>
        <end position="564"/>
    </location>
    <ligand>
        <name>ATP</name>
        <dbReference type="ChEBI" id="CHEBI:30616"/>
    </ligand>
</feature>
<dbReference type="CDD" id="cd14003">
    <property type="entry name" value="STKc_AMPK-like"/>
    <property type="match status" value="1"/>
</dbReference>
<feature type="binding site" evidence="8">
    <location>
        <position position="468"/>
    </location>
    <ligand>
        <name>ATP</name>
        <dbReference type="ChEBI" id="CHEBI:30616"/>
    </ligand>
</feature>
<dbReference type="Proteomes" id="UP000319663">
    <property type="component" value="Unassembled WGS sequence"/>
</dbReference>
<feature type="compositionally biased region" description="Polar residues" evidence="11">
    <location>
        <begin position="1243"/>
        <end position="1258"/>
    </location>
</feature>
<dbReference type="InterPro" id="IPR030616">
    <property type="entry name" value="Aur-like"/>
</dbReference>
<dbReference type="InterPro" id="IPR008271">
    <property type="entry name" value="Ser/Thr_kinase_AS"/>
</dbReference>
<feature type="binding site" evidence="8">
    <location>
        <position position="577"/>
    </location>
    <ligand>
        <name>ATP</name>
        <dbReference type="ChEBI" id="CHEBI:30616"/>
    </ligand>
</feature>
<feature type="region of interest" description="Disordered" evidence="11">
    <location>
        <begin position="1204"/>
        <end position="1303"/>
    </location>
</feature>
<dbReference type="Gene3D" id="1.50.10.20">
    <property type="match status" value="1"/>
</dbReference>
<feature type="active site" description="Proton acceptor" evidence="7">
    <location>
        <position position="559"/>
    </location>
</feature>
<feature type="compositionally biased region" description="Acidic residues" evidence="11">
    <location>
        <begin position="1204"/>
        <end position="1216"/>
    </location>
</feature>
<dbReference type="FunFam" id="1.10.510.10:FF:000434">
    <property type="entry name" value="Serine/threonine protein kinase"/>
    <property type="match status" value="1"/>
</dbReference>
<dbReference type="InterPro" id="IPR011009">
    <property type="entry name" value="Kinase-like_dom_sf"/>
</dbReference>
<dbReference type="PROSITE" id="PS50011">
    <property type="entry name" value="PROTEIN_KINASE_DOM"/>
    <property type="match status" value="1"/>
</dbReference>
<dbReference type="InterPro" id="IPR000719">
    <property type="entry name" value="Prot_kinase_dom"/>
</dbReference>
<comment type="caution">
    <text evidence="13">The sequence shown here is derived from an EMBL/GenBank/DDBJ whole genome shotgun (WGS) entry which is preliminary data.</text>
</comment>
<dbReference type="GO" id="GO:0004674">
    <property type="term" value="F:protein serine/threonine kinase activity"/>
    <property type="evidence" value="ECO:0007669"/>
    <property type="project" value="UniProtKB-KW"/>
</dbReference>
<evidence type="ECO:0000256" key="3">
    <source>
        <dbReference type="ARBA" id="ARBA00022737"/>
    </source>
</evidence>
<dbReference type="InterPro" id="IPR001330">
    <property type="entry name" value="Prenyltrans"/>
</dbReference>
<dbReference type="PANTHER" id="PTHR24350">
    <property type="entry name" value="SERINE/THREONINE-PROTEIN KINASE IAL-RELATED"/>
    <property type="match status" value="1"/>
</dbReference>
<evidence type="ECO:0000256" key="7">
    <source>
        <dbReference type="PIRSR" id="PIRSR630616-1"/>
    </source>
</evidence>
<dbReference type="GO" id="GO:0005524">
    <property type="term" value="F:ATP binding"/>
    <property type="evidence" value="ECO:0007669"/>
    <property type="project" value="UniProtKB-UniRule"/>
</dbReference>
<evidence type="ECO:0000256" key="9">
    <source>
        <dbReference type="PIRSR" id="PIRSR630616-3"/>
    </source>
</evidence>
<evidence type="ECO:0000259" key="12">
    <source>
        <dbReference type="PROSITE" id="PS50011"/>
    </source>
</evidence>
<evidence type="ECO:0000256" key="10">
    <source>
        <dbReference type="PROSITE-ProRule" id="PRU10141"/>
    </source>
</evidence>
<evidence type="ECO:0000313" key="14">
    <source>
        <dbReference type="Proteomes" id="UP000319663"/>
    </source>
</evidence>
<feature type="compositionally biased region" description="Basic residues" evidence="11">
    <location>
        <begin position="996"/>
        <end position="1006"/>
    </location>
</feature>
<dbReference type="InterPro" id="IPR008930">
    <property type="entry name" value="Terpenoid_cyclase/PrenylTrfase"/>
</dbReference>
<dbReference type="SUPFAM" id="SSF56112">
    <property type="entry name" value="Protein kinase-like (PK-like)"/>
    <property type="match status" value="1"/>
</dbReference>
<evidence type="ECO:0000256" key="4">
    <source>
        <dbReference type="ARBA" id="ARBA00022741"/>
    </source>
</evidence>
<feature type="compositionally biased region" description="Polar residues" evidence="11">
    <location>
        <begin position="873"/>
        <end position="885"/>
    </location>
</feature>
<dbReference type="Pfam" id="PF00069">
    <property type="entry name" value="Pkinase"/>
    <property type="match status" value="1"/>
</dbReference>
<feature type="compositionally biased region" description="Low complexity" evidence="11">
    <location>
        <begin position="1278"/>
        <end position="1292"/>
    </location>
</feature>
<dbReference type="SMART" id="SM00220">
    <property type="entry name" value="S_TKc"/>
    <property type="match status" value="1"/>
</dbReference>
<sequence>MATAVFNKDRHIKYFLRCLKTFLPNAYTASDSNRMLLAFLTVAGLDLLGVLQSHTTPEERQAYAQWIYRCQVPSGGFRGFTGADFGLDKRTPENECWDPANLPATFFALVVLLILGDDLSRVKRKKCLRWLRTMQRTDGSFGEVLGTAGAIEGSRDLRFCCVAAGTRYILRGKDDMDIEEVGDIDVNSLVAFIESCQAYDGGMGETPFCESHAGLTYTAIGALTFLSRTPGTNIKPAILSPGSVEFKSLVRWLVSRQTSELGDEEYDERQSDSEKAQSPQITVEGLSLEDRLASLSAISPLTDESIRWAGFNGRCNKVADTCYSFWTTATLVMAIVDIFSRRRSTVLVASERESEIHRIFYIHILEWYLLHFKMNLVLLMWIRTSALVGVQCNIYSLSLGGNEIVPAERKAVHGHVPRQLANSYGELLQEFSSKDLRSVGNYTLGRLIGKGSFGKVYLATHKLTNGSKVVLKSSSKEDTNLAREIHHHRQFIHPHIARLYEVVVTENLVWLVLEYCPGDELYNYLIRHGPLPVDKAKRIFTQLVGAVAYVHSKSCVHRDLKLENILLDKQENVKLCDFGFTREYEGKASYLQTFCGTICYSAPEMLKAEKYAGEKVDVWSLGVILYALLAGELPFDEDDDQVTKRKILTEDPVFNDKFPGDAKSLISLLLSKRPLLRPSLQEILAHPFLSEHAPEQLAILKIPQPPPFSTPLEKATLQRMKSAGVNIDEVVENVLAQRCDPLAGWWTLLIEKEQRKEKKRERRRREREAETKNLRRLSAASNRLERRSAALLEVDEEGHASQDPAFWDQERRGRRCLTPQPTLPERSVLSEPGTIQYQGTSAAPQMADKASIRSAGSARYRPVPPPKDKRQPRPSTLHMSSSQPELVQRKAISKRRPGRRHQYPIISQLASLKHWFVESAKRARSPNPKAASGSGMHRKFLPERFSPGKGPETTKEATADAIRATAHHSDELATPTQVKRASYASSLAPSSASYPNHRHSYPRQHRLSNPNASSHRSSMSPSPLTPRNSYRRSSAGLRGRKSTSSSVSSIRSIYHTHTHSKASSVSSNSGDTTSTPTVRAARSPHASVKVLPTTPGASARFPSNIRYVRGPGGGLREIHGDTDRAMPSAFNEGIPAPLATSPSSGLVFARRKRSAFKGPMAHTANLMLSGGIGSPSLNGKLDTEDISATSGRPAARRSQIIVEEEDIEDEDIEEVDAFSGPEDHTTVLEDDQDSQGDQVKAGYNSNADGSGLTLSPDSGQRPALAPSPELGPSPIRPPRSSSLRMSSQAHSSGTKPETAESPS</sequence>
<keyword evidence="14" id="KW-1185">Reference proteome</keyword>
<keyword evidence="5" id="KW-0418">Kinase</keyword>
<evidence type="ECO:0000256" key="2">
    <source>
        <dbReference type="ARBA" id="ARBA00022679"/>
    </source>
</evidence>
<dbReference type="Gene3D" id="1.10.510.10">
    <property type="entry name" value="Transferase(Phosphotransferase) domain 1"/>
    <property type="match status" value="1"/>
</dbReference>
<keyword evidence="6 8" id="KW-0067">ATP-binding</keyword>
<accession>A0A507QRG5</accession>
<proteinExistence type="predicted"/>
<reference evidence="13 14" key="1">
    <citation type="submission" date="2019-06" db="EMBL/GenBank/DDBJ databases">
        <title>Wine fermentation using esterase from Monascus purpureus.</title>
        <authorList>
            <person name="Geng C."/>
            <person name="Zhang Y."/>
        </authorList>
    </citation>
    <scope>NUCLEOTIDE SEQUENCE [LARGE SCALE GENOMIC DNA]</scope>
    <source>
        <strain evidence="13">HQ1</strain>
    </source>
</reference>
<feature type="domain" description="Protein kinase" evidence="12">
    <location>
        <begin position="442"/>
        <end position="689"/>
    </location>
</feature>
<gene>
    <name evidence="13" type="ORF">MPDQ_001638</name>
</gene>
<dbReference type="EMBL" id="VIFY01000145">
    <property type="protein sequence ID" value="TQB69600.1"/>
    <property type="molecule type" value="Genomic_DNA"/>
</dbReference>
<feature type="region of interest" description="Disordered" evidence="11">
    <location>
        <begin position="756"/>
        <end position="781"/>
    </location>
</feature>
<feature type="compositionally biased region" description="Low complexity" evidence="11">
    <location>
        <begin position="1063"/>
        <end position="1075"/>
    </location>
</feature>
<evidence type="ECO:0000313" key="13">
    <source>
        <dbReference type="EMBL" id="TQB69600.1"/>
    </source>
</evidence>
<evidence type="ECO:0000256" key="5">
    <source>
        <dbReference type="ARBA" id="ARBA00022777"/>
    </source>
</evidence>
<feature type="binding site" evidence="10">
    <location>
        <position position="472"/>
    </location>
    <ligand>
        <name>ATP</name>
        <dbReference type="ChEBI" id="CHEBI:30616"/>
    </ligand>
</feature>
<dbReference type="PROSITE" id="PS00107">
    <property type="entry name" value="PROTEIN_KINASE_ATP"/>
    <property type="match status" value="1"/>
</dbReference>
<feature type="compositionally biased region" description="Low complexity" evidence="11">
    <location>
        <begin position="981"/>
        <end position="995"/>
    </location>
</feature>
<dbReference type="SUPFAM" id="SSF48239">
    <property type="entry name" value="Terpenoid cyclases/Protein prenyltransferases"/>
    <property type="match status" value="1"/>
</dbReference>
<feature type="region of interest" description="Disordered" evidence="11">
    <location>
        <begin position="795"/>
        <end position="905"/>
    </location>
</feature>
<keyword evidence="2" id="KW-0808">Transferase</keyword>
<feature type="compositionally biased region" description="Basic residues" evidence="11">
    <location>
        <begin position="891"/>
        <end position="902"/>
    </location>
</feature>
<feature type="region of interest" description="Disordered" evidence="11">
    <location>
        <begin position="923"/>
        <end position="1104"/>
    </location>
</feature>
<keyword evidence="1" id="KW-0723">Serine/threonine-protein kinase</keyword>
<name>A0A507QRG5_MONPU</name>
<feature type="region of interest" description="Disordered" evidence="11">
    <location>
        <begin position="1179"/>
        <end position="1198"/>
    </location>
</feature>
<feature type="compositionally biased region" description="Polar residues" evidence="11">
    <location>
        <begin position="833"/>
        <end position="843"/>
    </location>
</feature>
<dbReference type="PROSITE" id="PS00108">
    <property type="entry name" value="PROTEIN_KINASE_ST"/>
    <property type="match status" value="1"/>
</dbReference>
<evidence type="ECO:0000256" key="8">
    <source>
        <dbReference type="PIRSR" id="PIRSR630616-2"/>
    </source>
</evidence>
<dbReference type="STRING" id="5098.A0A507QRG5"/>
<evidence type="ECO:0000256" key="6">
    <source>
        <dbReference type="ARBA" id="ARBA00022840"/>
    </source>
</evidence>